<name>A0A2D2D2K5_METT3</name>
<dbReference type="InterPro" id="IPR011250">
    <property type="entry name" value="OMP/PagP_B-barrel"/>
</dbReference>
<evidence type="ECO:0000313" key="8">
    <source>
        <dbReference type="EMBL" id="ATQ69208.1"/>
    </source>
</evidence>
<evidence type="ECO:0000256" key="2">
    <source>
        <dbReference type="ARBA" id="ARBA00022729"/>
    </source>
</evidence>
<dbReference type="Proteomes" id="UP000230709">
    <property type="component" value="Chromosome"/>
</dbReference>
<evidence type="ECO:0000256" key="5">
    <source>
        <dbReference type="ARBA" id="ARBA00038306"/>
    </source>
</evidence>
<reference evidence="9" key="1">
    <citation type="submission" date="2017-10" db="EMBL/GenBank/DDBJ databases">
        <title>Completed PacBio SMRT sequence of Methylosinus trichosporium OB3b reveals presence of a third large plasmid.</title>
        <authorList>
            <person name="Charles T.C."/>
            <person name="Lynch M.D.J."/>
            <person name="Heil J.R."/>
            <person name="Cheng J."/>
        </authorList>
    </citation>
    <scope>NUCLEOTIDE SEQUENCE [LARGE SCALE GENOMIC DNA]</scope>
    <source>
        <strain evidence="9">OB3b</strain>
    </source>
</reference>
<dbReference type="Gene3D" id="2.40.160.20">
    <property type="match status" value="1"/>
</dbReference>
<feature type="domain" description="Outer membrane protein beta-barrel" evidence="7">
    <location>
        <begin position="36"/>
        <end position="199"/>
    </location>
</feature>
<comment type="similarity">
    <text evidence="5">Belongs to the Omp25/RopB family.</text>
</comment>
<evidence type="ECO:0000256" key="1">
    <source>
        <dbReference type="ARBA" id="ARBA00004442"/>
    </source>
</evidence>
<comment type="subcellular location">
    <subcellularLocation>
        <location evidence="1">Cell outer membrane</location>
    </subcellularLocation>
</comment>
<evidence type="ECO:0000313" key="9">
    <source>
        <dbReference type="Proteomes" id="UP000230709"/>
    </source>
</evidence>
<dbReference type="AlphaFoldDB" id="A0A2D2D2K5"/>
<evidence type="ECO:0000256" key="3">
    <source>
        <dbReference type="ARBA" id="ARBA00023136"/>
    </source>
</evidence>
<feature type="chain" id="PRO_5013615368" evidence="6">
    <location>
        <begin position="22"/>
        <end position="210"/>
    </location>
</feature>
<accession>A0A2D2D2K5</accession>
<sequence>MRKTVSALASTFVLLAGDVRAADLPPQATVFGGARPAYAWSGVYAGLNLGAGLSASGLDRSGILGGGQLGYNYRLGPLFVVGLETDFQGTSLGGDSGRYGFPSPRFDWFGTARGRVGVLPFSDHLLFFGTGGYAYGHDGDRMHDGWTAGGGLEWAFARDWSVKAEYLYTDFGAGGQPRFPAPRRVDDFHFMRAGVNYHFDLLSTQAEFVH</sequence>
<evidence type="ECO:0000256" key="4">
    <source>
        <dbReference type="ARBA" id="ARBA00023237"/>
    </source>
</evidence>
<dbReference type="STRING" id="595536.GCA_000178815_01989"/>
<keyword evidence="2 6" id="KW-0732">Signal</keyword>
<dbReference type="PANTHER" id="PTHR34001:SF3">
    <property type="entry name" value="BLL7405 PROTEIN"/>
    <property type="match status" value="1"/>
</dbReference>
<feature type="signal peptide" evidence="6">
    <location>
        <begin position="1"/>
        <end position="21"/>
    </location>
</feature>
<evidence type="ECO:0000259" key="7">
    <source>
        <dbReference type="Pfam" id="PF13505"/>
    </source>
</evidence>
<dbReference type="InterPro" id="IPR051692">
    <property type="entry name" value="OMP-like"/>
</dbReference>
<dbReference type="SUPFAM" id="SSF56925">
    <property type="entry name" value="OMPA-like"/>
    <property type="match status" value="1"/>
</dbReference>
<keyword evidence="9" id="KW-1185">Reference proteome</keyword>
<dbReference type="KEGG" id="mtw:CQW49_15960"/>
<protein>
    <submittedName>
        <fullName evidence="8">Porin family protein</fullName>
    </submittedName>
</protein>
<organism evidence="8 9">
    <name type="scientific">Methylosinus trichosporium (strain ATCC 35070 / NCIMB 11131 / UNIQEM 75 / OB3b)</name>
    <dbReference type="NCBI Taxonomy" id="595536"/>
    <lineage>
        <taxon>Bacteria</taxon>
        <taxon>Pseudomonadati</taxon>
        <taxon>Pseudomonadota</taxon>
        <taxon>Alphaproteobacteria</taxon>
        <taxon>Hyphomicrobiales</taxon>
        <taxon>Methylocystaceae</taxon>
        <taxon>Methylosinus</taxon>
    </lineage>
</organism>
<dbReference type="EMBL" id="CP023737">
    <property type="protein sequence ID" value="ATQ69208.1"/>
    <property type="molecule type" value="Genomic_DNA"/>
</dbReference>
<dbReference type="InterPro" id="IPR027385">
    <property type="entry name" value="Beta-barrel_OMP"/>
</dbReference>
<dbReference type="GO" id="GO:0009279">
    <property type="term" value="C:cell outer membrane"/>
    <property type="evidence" value="ECO:0007669"/>
    <property type="project" value="UniProtKB-SubCell"/>
</dbReference>
<keyword evidence="4" id="KW-0998">Cell outer membrane</keyword>
<dbReference type="RefSeq" id="WP_003611739.1">
    <property type="nucleotide sequence ID" value="NZ_ADVE02000001.1"/>
</dbReference>
<dbReference type="PANTHER" id="PTHR34001">
    <property type="entry name" value="BLL7405 PROTEIN"/>
    <property type="match status" value="1"/>
</dbReference>
<evidence type="ECO:0000256" key="6">
    <source>
        <dbReference type="SAM" id="SignalP"/>
    </source>
</evidence>
<proteinExistence type="inferred from homology"/>
<gene>
    <name evidence="8" type="ORF">CQW49_15960</name>
</gene>
<dbReference type="Pfam" id="PF13505">
    <property type="entry name" value="OMP_b-brl"/>
    <property type="match status" value="1"/>
</dbReference>
<keyword evidence="3" id="KW-0472">Membrane</keyword>